<evidence type="ECO:0000313" key="3">
    <source>
        <dbReference type="Proteomes" id="UP000288805"/>
    </source>
</evidence>
<gene>
    <name evidence="2" type="ORF">CK203_017805</name>
</gene>
<dbReference type="EMBL" id="QGNW01000042">
    <property type="protein sequence ID" value="RVX08153.1"/>
    <property type="molecule type" value="Genomic_DNA"/>
</dbReference>
<evidence type="ECO:0000313" key="2">
    <source>
        <dbReference type="EMBL" id="RVX08153.1"/>
    </source>
</evidence>
<dbReference type="AlphaFoldDB" id="A0A438JGT5"/>
<name>A0A438JGT5_VITVI</name>
<evidence type="ECO:0000256" key="1">
    <source>
        <dbReference type="SAM" id="MobiDB-lite"/>
    </source>
</evidence>
<sequence length="192" mass="21281">MALGPLQGLNPCASFFTDLEANTKPLADIALLEVLRFQGTLSSSLSSWGKEPSSSTTPFWVSDSSTLGEDSKGTTLFLKRWGGSPKSKVVFPENASSEKDPPSDKELSNFKDFNRFLGMSVEGCEEKIVMQLKKLKKMTGGRTLCKKRKKKVVSASHFEMELKRLDCTISYGESMIANRRSGKNKREMIPVD</sequence>
<protein>
    <submittedName>
        <fullName evidence="2">Uncharacterized protein</fullName>
    </submittedName>
</protein>
<organism evidence="2 3">
    <name type="scientific">Vitis vinifera</name>
    <name type="common">Grape</name>
    <dbReference type="NCBI Taxonomy" id="29760"/>
    <lineage>
        <taxon>Eukaryota</taxon>
        <taxon>Viridiplantae</taxon>
        <taxon>Streptophyta</taxon>
        <taxon>Embryophyta</taxon>
        <taxon>Tracheophyta</taxon>
        <taxon>Spermatophyta</taxon>
        <taxon>Magnoliopsida</taxon>
        <taxon>eudicotyledons</taxon>
        <taxon>Gunneridae</taxon>
        <taxon>Pentapetalae</taxon>
        <taxon>rosids</taxon>
        <taxon>Vitales</taxon>
        <taxon>Vitaceae</taxon>
        <taxon>Viteae</taxon>
        <taxon>Vitis</taxon>
    </lineage>
</organism>
<reference evidence="2 3" key="1">
    <citation type="journal article" date="2018" name="PLoS Genet.">
        <title>Population sequencing reveals clonal diversity and ancestral inbreeding in the grapevine cultivar Chardonnay.</title>
        <authorList>
            <person name="Roach M.J."/>
            <person name="Johnson D.L."/>
            <person name="Bohlmann J."/>
            <person name="van Vuuren H.J."/>
            <person name="Jones S.J."/>
            <person name="Pretorius I.S."/>
            <person name="Schmidt S.A."/>
            <person name="Borneman A.R."/>
        </authorList>
    </citation>
    <scope>NUCLEOTIDE SEQUENCE [LARGE SCALE GENOMIC DNA]</scope>
    <source>
        <strain evidence="3">cv. Chardonnay</strain>
        <tissue evidence="2">Leaf</tissue>
    </source>
</reference>
<dbReference type="Proteomes" id="UP000288805">
    <property type="component" value="Unassembled WGS sequence"/>
</dbReference>
<proteinExistence type="predicted"/>
<accession>A0A438JGT5</accession>
<feature type="region of interest" description="Disordered" evidence="1">
    <location>
        <begin position="44"/>
        <end position="68"/>
    </location>
</feature>
<comment type="caution">
    <text evidence="2">The sequence shown here is derived from an EMBL/GenBank/DDBJ whole genome shotgun (WGS) entry which is preliminary data.</text>
</comment>